<feature type="domain" description="FAD-binding" evidence="1">
    <location>
        <begin position="11"/>
        <end position="306"/>
    </location>
</feature>
<evidence type="ECO:0000259" key="1">
    <source>
        <dbReference type="Pfam" id="PF01494"/>
    </source>
</evidence>
<dbReference type="PRINTS" id="PR00420">
    <property type="entry name" value="RNGMNOXGNASE"/>
</dbReference>
<dbReference type="PANTHER" id="PTHR42685">
    <property type="entry name" value="GERANYLGERANYL DIPHOSPHATE REDUCTASE"/>
    <property type="match status" value="1"/>
</dbReference>
<protein>
    <submittedName>
        <fullName evidence="2">Digeranylgeranylglycerophospholipid reductase</fullName>
    </submittedName>
</protein>
<name>A0A1H2VFZ9_9RHOB</name>
<dbReference type="STRING" id="670155.SAMN04488001_1511"/>
<keyword evidence="3" id="KW-1185">Reference proteome</keyword>
<dbReference type="GO" id="GO:0071949">
    <property type="term" value="F:FAD binding"/>
    <property type="evidence" value="ECO:0007669"/>
    <property type="project" value="InterPro"/>
</dbReference>
<organism evidence="2 3">
    <name type="scientific">Litoreibacter albidus</name>
    <dbReference type="NCBI Taxonomy" id="670155"/>
    <lineage>
        <taxon>Bacteria</taxon>
        <taxon>Pseudomonadati</taxon>
        <taxon>Pseudomonadota</taxon>
        <taxon>Alphaproteobacteria</taxon>
        <taxon>Rhodobacterales</taxon>
        <taxon>Roseobacteraceae</taxon>
        <taxon>Litoreibacter</taxon>
    </lineage>
</organism>
<dbReference type="InterPro" id="IPR050407">
    <property type="entry name" value="Geranylgeranyl_reductase"/>
</dbReference>
<dbReference type="AlphaFoldDB" id="A0A1H2VFZ9"/>
<evidence type="ECO:0000313" key="2">
    <source>
        <dbReference type="EMBL" id="SDW67247.1"/>
    </source>
</evidence>
<reference evidence="3" key="1">
    <citation type="submission" date="2016-10" db="EMBL/GenBank/DDBJ databases">
        <authorList>
            <person name="Varghese N."/>
            <person name="Submissions S."/>
        </authorList>
    </citation>
    <scope>NUCLEOTIDE SEQUENCE [LARGE SCALE GENOMIC DNA]</scope>
    <source>
        <strain evidence="3">DSM 26922</strain>
    </source>
</reference>
<sequence length="392" mass="42738">MSKACMVERIDTEILIVGGGPAGLATASALPEGTSSVLVHQDREIGQPVRTSGGCWMRDVDRLGLPAELAHPVTCADIYSDYEHLTLDMSSDPVGVLDVTGLYRWLAHQSKAEIRCATKYLRTQREGGLYVSRMREGKREYEVASRVIVDASGWHSSVLKSLQLGAAPVRRGIGIEYEYPAPAHDPNRAALFFGSAVPTGYGWAFPTTSGALRLGVGLIEPDSDASPKDLMRDFLESGGLDRMGLPVPTNFHVNAGILPSTPFAPNLVFGKVIRVGDSANMATPTLGEGIRICIEQGRALGAALGARSPTALKRWERDVRRTLALQYKIGFAANKRAAAYTPDDWDRSVVRMKTLPPEELLRFFRNDFSARMIARRGAQAFGRKLSRTLLGR</sequence>
<dbReference type="Gene3D" id="3.50.50.60">
    <property type="entry name" value="FAD/NAD(P)-binding domain"/>
    <property type="match status" value="1"/>
</dbReference>
<dbReference type="InterPro" id="IPR036188">
    <property type="entry name" value="FAD/NAD-bd_sf"/>
</dbReference>
<dbReference type="Gene3D" id="3.30.9.10">
    <property type="entry name" value="D-Amino Acid Oxidase, subunit A, domain 2"/>
    <property type="match status" value="1"/>
</dbReference>
<dbReference type="EMBL" id="FNOI01000002">
    <property type="protein sequence ID" value="SDW67247.1"/>
    <property type="molecule type" value="Genomic_DNA"/>
</dbReference>
<evidence type="ECO:0000313" key="3">
    <source>
        <dbReference type="Proteomes" id="UP000199441"/>
    </source>
</evidence>
<accession>A0A1H2VFZ9</accession>
<dbReference type="SUPFAM" id="SSF51905">
    <property type="entry name" value="FAD/NAD(P)-binding domain"/>
    <property type="match status" value="1"/>
</dbReference>
<dbReference type="InterPro" id="IPR002938">
    <property type="entry name" value="FAD-bd"/>
</dbReference>
<dbReference type="Proteomes" id="UP000199441">
    <property type="component" value="Unassembled WGS sequence"/>
</dbReference>
<gene>
    <name evidence="2" type="ORF">SAMN04488001_1511</name>
</gene>
<dbReference type="Pfam" id="PF01494">
    <property type="entry name" value="FAD_binding_3"/>
    <property type="match status" value="1"/>
</dbReference>
<dbReference type="PANTHER" id="PTHR42685:SF18">
    <property type="entry name" value="DIGERANYLGERANYLGLYCEROPHOSPHOLIPID REDUCTASE"/>
    <property type="match status" value="1"/>
</dbReference>
<proteinExistence type="predicted"/>